<comment type="caution">
    <text evidence="1">The sequence shown here is derived from an EMBL/GenBank/DDBJ whole genome shotgun (WGS) entry which is preliminary data.</text>
</comment>
<dbReference type="RefSeq" id="WP_267614693.1">
    <property type="nucleotide sequence ID" value="NZ_JAOVZQ010000001.1"/>
</dbReference>
<evidence type="ECO:0000313" key="1">
    <source>
        <dbReference type="EMBL" id="MCY0096863.1"/>
    </source>
</evidence>
<keyword evidence="2" id="KW-1185">Reference proteome</keyword>
<organism evidence="1 2">
    <name type="scientific">Hoeflea ulvae</name>
    <dbReference type="NCBI Taxonomy" id="2983764"/>
    <lineage>
        <taxon>Bacteria</taxon>
        <taxon>Pseudomonadati</taxon>
        <taxon>Pseudomonadota</taxon>
        <taxon>Alphaproteobacteria</taxon>
        <taxon>Hyphomicrobiales</taxon>
        <taxon>Rhizobiaceae</taxon>
        <taxon>Hoeflea</taxon>
    </lineage>
</organism>
<sequence length="140" mass="14925">MLALAPAANAARLGTAHDDAVLDGLVSAIAGPVPVSPVLRAALRRDFAQEYGAPALWRLVEHFGHNGIASVLEPQPDEIEGQVRWIALYLFTGSANPSVATAPMVNYPHALGWKSLRFAKAPGLCAGPEFGYWLKPWEAA</sequence>
<dbReference type="EMBL" id="JAOVZQ010000001">
    <property type="protein sequence ID" value="MCY0096863.1"/>
    <property type="molecule type" value="Genomic_DNA"/>
</dbReference>
<reference evidence="1" key="1">
    <citation type="submission" date="2022-10" db="EMBL/GenBank/DDBJ databases">
        <title>Hoeflea sp. J2-29, isolated from marine algae.</title>
        <authorList>
            <person name="Kristyanto S."/>
            <person name="Kim J.M."/>
            <person name="Jeon C.O."/>
        </authorList>
    </citation>
    <scope>NUCLEOTIDE SEQUENCE</scope>
    <source>
        <strain evidence="1">J2-29</strain>
    </source>
</reference>
<evidence type="ECO:0008006" key="3">
    <source>
        <dbReference type="Google" id="ProtNLM"/>
    </source>
</evidence>
<dbReference type="Proteomes" id="UP001081283">
    <property type="component" value="Unassembled WGS sequence"/>
</dbReference>
<gene>
    <name evidence="1" type="ORF">OEG82_23020</name>
</gene>
<name>A0ABT3YLT3_9HYPH</name>
<accession>A0ABT3YLT3</accession>
<proteinExistence type="predicted"/>
<protein>
    <recommendedName>
        <fullName evidence="3">Gluconate 2-dehydrogenase subunit 3 family protein</fullName>
    </recommendedName>
</protein>
<evidence type="ECO:0000313" key="2">
    <source>
        <dbReference type="Proteomes" id="UP001081283"/>
    </source>
</evidence>